<dbReference type="InterPro" id="IPR013108">
    <property type="entry name" value="Amidohydro_3"/>
</dbReference>
<protein>
    <submittedName>
        <fullName evidence="3">Amidohydrolase</fullName>
        <ecNumber evidence="3">3.5.-.-</ecNumber>
    </submittedName>
</protein>
<dbReference type="InterPro" id="IPR033932">
    <property type="entry name" value="YtcJ-like"/>
</dbReference>
<dbReference type="Pfam" id="PF07969">
    <property type="entry name" value="Amidohydro_3"/>
    <property type="match status" value="1"/>
</dbReference>
<name>A0ABZ1UGK2_9BURK</name>
<proteinExistence type="predicted"/>
<dbReference type="SUPFAM" id="SSF51338">
    <property type="entry name" value="Composite domain of metallo-dependent hydrolases"/>
    <property type="match status" value="1"/>
</dbReference>
<keyword evidence="4" id="KW-1185">Reference proteome</keyword>
<organism evidence="3 4">
    <name type="scientific">[Empedobacter] haloabium</name>
    <dbReference type="NCBI Taxonomy" id="592317"/>
    <lineage>
        <taxon>Bacteria</taxon>
        <taxon>Pseudomonadati</taxon>
        <taxon>Pseudomonadota</taxon>
        <taxon>Betaproteobacteria</taxon>
        <taxon>Burkholderiales</taxon>
        <taxon>Oxalobacteraceae</taxon>
        <taxon>Telluria group</taxon>
        <taxon>Telluria group incertae sedis</taxon>
    </lineage>
</organism>
<reference evidence="3 4" key="1">
    <citation type="journal article" date="2019" name="Int. J. Syst. Evol. Microbiol.">
        <title>The Draft Whole-Genome Sequence of the Antibiotic Producer Empedobacter haloabium ATCC 31962 Provides Indications for Its Taxonomic Reclassification.</title>
        <authorList>
            <person name="Miess H."/>
            <person name="Arlt P."/>
            <person name="Apel A.K."/>
            <person name="Weber T."/>
            <person name="Nieselt K."/>
            <person name="Hanssen F."/>
            <person name="Czemmel S."/>
            <person name="Nahnsen S."/>
            <person name="Gross H."/>
        </authorList>
    </citation>
    <scope>NUCLEOTIDE SEQUENCE [LARGE SCALE GENOMIC DNA]</scope>
    <source>
        <strain evidence="3 4">ATCC 31962</strain>
    </source>
</reference>
<evidence type="ECO:0000256" key="1">
    <source>
        <dbReference type="SAM" id="SignalP"/>
    </source>
</evidence>
<dbReference type="PANTHER" id="PTHR22642:SF21">
    <property type="entry name" value="PERIPLASMIC PROTEIN"/>
    <property type="match status" value="1"/>
</dbReference>
<dbReference type="Gene3D" id="3.20.20.140">
    <property type="entry name" value="Metal-dependent hydrolases"/>
    <property type="match status" value="1"/>
</dbReference>
<dbReference type="PANTHER" id="PTHR22642">
    <property type="entry name" value="IMIDAZOLONEPROPIONASE"/>
    <property type="match status" value="1"/>
</dbReference>
<dbReference type="InterPro" id="IPR032466">
    <property type="entry name" value="Metal_Hydrolase"/>
</dbReference>
<evidence type="ECO:0000313" key="3">
    <source>
        <dbReference type="EMBL" id="WUR11283.1"/>
    </source>
</evidence>
<evidence type="ECO:0000259" key="2">
    <source>
        <dbReference type="Pfam" id="PF07969"/>
    </source>
</evidence>
<dbReference type="Proteomes" id="UP000321323">
    <property type="component" value="Chromosome"/>
</dbReference>
<dbReference type="Gene3D" id="2.30.40.10">
    <property type="entry name" value="Urease, subunit C, domain 1"/>
    <property type="match status" value="1"/>
</dbReference>
<feature type="domain" description="Amidohydrolase 3" evidence="2">
    <location>
        <begin position="74"/>
        <end position="561"/>
    </location>
</feature>
<dbReference type="InterPro" id="IPR011059">
    <property type="entry name" value="Metal-dep_hydrolase_composite"/>
</dbReference>
<dbReference type="SUPFAM" id="SSF51556">
    <property type="entry name" value="Metallo-dependent hydrolases"/>
    <property type="match status" value="1"/>
</dbReference>
<keyword evidence="3" id="KW-0378">Hydrolase</keyword>
<dbReference type="CDD" id="cd01300">
    <property type="entry name" value="YtcJ_like"/>
    <property type="match status" value="1"/>
</dbReference>
<keyword evidence="1" id="KW-0732">Signal</keyword>
<dbReference type="EC" id="3.5.-.-" evidence="3"/>
<sequence>MKRLMQHAAMLAAGLAASGAATLAHAADLIVTNAKIATMVKEGDFAQAVAIDGGKITAVGSAAQVLKHKSKNTRVIDAGGRTVIPGLNDSHLHIIREGLNYNAELRWDGVTSLQAALRMLKEQAARTPDGQWIKVVGGWNEYQFAERRLPTLAEINEAVPDKPVFILYLYGLGFLNRKGIETLGYDANTRYKDGVVELDGQGKPTGLLVAKPNALILYSTLARTGTLARAQQANSTLQYYRELNRLGVTSAIDAGGGGQAYPDDYAVSLELAKDGKLTVRTSYYLFAQQPGKELADYERWLAQTKPDRNDHLFYANGYNTEGGGENLVWSAADFENFLEPRPDMPPQMEGELEGVLRLLVKNRWPFRIHATYGESIERDLAVIEKVNRELPLNGLRWFFDHAETITDAQLARVKALGGGIAVQNRMYYQGEAYWQRYGAQTRQMPPIRTMLKMGIPVGLGTDGTRVSSYGPWPSLYWAVTGKTAGGLRMWQPDDALSRFDALRLMTRGSAWMSGEEDVKGTVAPGQYADLVVLPRDYFTMPADGIRRLESLLTIVNGKVVYGAGPFAPLAPAAPPVEPAWSPVKAYGGFQNR</sequence>
<feature type="signal peptide" evidence="1">
    <location>
        <begin position="1"/>
        <end position="26"/>
    </location>
</feature>
<feature type="chain" id="PRO_5047471585" evidence="1">
    <location>
        <begin position="27"/>
        <end position="592"/>
    </location>
</feature>
<dbReference type="GO" id="GO:0016787">
    <property type="term" value="F:hydrolase activity"/>
    <property type="evidence" value="ECO:0007669"/>
    <property type="project" value="UniProtKB-KW"/>
</dbReference>
<dbReference type="Gene3D" id="3.10.310.70">
    <property type="match status" value="1"/>
</dbReference>
<accession>A0ABZ1UGK2</accession>
<gene>
    <name evidence="3" type="ORF">E7V67_016350</name>
</gene>
<dbReference type="EMBL" id="CP136508">
    <property type="protein sequence ID" value="WUR11283.1"/>
    <property type="molecule type" value="Genomic_DNA"/>
</dbReference>
<evidence type="ECO:0000313" key="4">
    <source>
        <dbReference type="Proteomes" id="UP000321323"/>
    </source>
</evidence>